<organism evidence="2 3">
    <name type="scientific">Hydra vulgaris</name>
    <name type="common">Hydra</name>
    <name type="synonym">Hydra attenuata</name>
    <dbReference type="NCBI Taxonomy" id="6087"/>
    <lineage>
        <taxon>Eukaryota</taxon>
        <taxon>Metazoa</taxon>
        <taxon>Cnidaria</taxon>
        <taxon>Hydrozoa</taxon>
        <taxon>Hydroidolina</taxon>
        <taxon>Anthoathecata</taxon>
        <taxon>Aplanulata</taxon>
        <taxon>Hydridae</taxon>
        <taxon>Hydra</taxon>
    </lineage>
</organism>
<protein>
    <submittedName>
        <fullName evidence="3 4">Lysine-specific demethylase 8 isoform X1</fullName>
    </submittedName>
</protein>
<dbReference type="GeneID" id="100207196"/>
<evidence type="ECO:0000313" key="4">
    <source>
        <dbReference type="RefSeq" id="XP_065666671.1"/>
    </source>
</evidence>
<evidence type="ECO:0000259" key="1">
    <source>
        <dbReference type="PROSITE" id="PS51184"/>
    </source>
</evidence>
<dbReference type="PANTHER" id="PTHR12461:SF95">
    <property type="entry name" value="JMJC DOMAIN-CONTAINING PROTEIN"/>
    <property type="match status" value="1"/>
</dbReference>
<dbReference type="SMART" id="SM00558">
    <property type="entry name" value="JmjC"/>
    <property type="match status" value="1"/>
</dbReference>
<evidence type="ECO:0000313" key="3">
    <source>
        <dbReference type="RefSeq" id="XP_065666670.1"/>
    </source>
</evidence>
<dbReference type="SUPFAM" id="SSF51197">
    <property type="entry name" value="Clavaminate synthase-like"/>
    <property type="match status" value="1"/>
</dbReference>
<dbReference type="PROSITE" id="PS51184">
    <property type="entry name" value="JMJC"/>
    <property type="match status" value="1"/>
</dbReference>
<dbReference type="Proteomes" id="UP001652625">
    <property type="component" value="Chromosome 11"/>
</dbReference>
<evidence type="ECO:0000313" key="2">
    <source>
        <dbReference type="Proteomes" id="UP001652625"/>
    </source>
</evidence>
<dbReference type="InterPro" id="IPR041667">
    <property type="entry name" value="Cupin_8"/>
</dbReference>
<gene>
    <name evidence="3 4" type="primary">LOC100207196</name>
</gene>
<proteinExistence type="predicted"/>
<feature type="domain" description="JmjC" evidence="1">
    <location>
        <begin position="99"/>
        <end position="257"/>
    </location>
</feature>
<dbReference type="PANTHER" id="PTHR12461">
    <property type="entry name" value="HYPOXIA-INDUCIBLE FACTOR 1 ALPHA INHIBITOR-RELATED"/>
    <property type="match status" value="1"/>
</dbReference>
<accession>A0ABM4CXJ4</accession>
<name>A0ABM4CXJ4_HYDVU</name>
<dbReference type="InterPro" id="IPR003347">
    <property type="entry name" value="JmjC_dom"/>
</dbReference>
<dbReference type="Gene3D" id="2.60.120.650">
    <property type="entry name" value="Cupin"/>
    <property type="match status" value="1"/>
</dbReference>
<reference evidence="3 4" key="1">
    <citation type="submission" date="2025-05" db="UniProtKB">
        <authorList>
            <consortium name="RefSeq"/>
        </authorList>
    </citation>
    <scope>IDENTIFICATION</scope>
</reference>
<dbReference type="Pfam" id="PF13621">
    <property type="entry name" value="Cupin_8"/>
    <property type="match status" value="1"/>
</dbReference>
<dbReference type="RefSeq" id="XP_065666671.1">
    <property type="nucleotide sequence ID" value="XM_065810599.1"/>
</dbReference>
<sequence>MNKTAKEIKRVSLLSVEEFENYYLNSETPVIIENYIKEWPAMKWTLSSIKTKAGHNKVFVRRNTSQEDYKVGKKYNIESMTFNEYVENIEANNKKAQSSYLAVQNIKIALPELANDICIPSYVKKLHGGPFLWLARKGHYEFCHFDPDDNFLIVFSGEKHVKLYRADDLKNLYPNPFGSNGRTIQSQVNCDNPDFNKFPNFRNVQFFECILKPGEMLYFPAFWWHQVTSTDTTISMNIFFGNDGTNTYISKIMSGNQWLSFKYWILNIIEQNRHLESFRSVLEYLPESLTSFLVKQWHEIPTKSQLDSLINAILDHCGLRELPVRSKDCKNPPKLRIRGLLWRK</sequence>
<keyword evidence="2" id="KW-1185">Reference proteome</keyword>
<dbReference type="RefSeq" id="XP_065666670.1">
    <property type="nucleotide sequence ID" value="XM_065810598.1"/>
</dbReference>